<dbReference type="RefSeq" id="WP_188714045.1">
    <property type="nucleotide sequence ID" value="NZ_BMIV01000002.1"/>
</dbReference>
<name>A0ABQ1VEK6_9RHOB</name>
<protein>
    <recommendedName>
        <fullName evidence="4">PEP-CTERM sorting domain-containing protein</fullName>
    </recommendedName>
</protein>
<organism evidence="2 3">
    <name type="scientific">Paracoccus acridae</name>
    <dbReference type="NCBI Taxonomy" id="1795310"/>
    <lineage>
        <taxon>Bacteria</taxon>
        <taxon>Pseudomonadati</taxon>
        <taxon>Pseudomonadota</taxon>
        <taxon>Alphaproteobacteria</taxon>
        <taxon>Rhodobacterales</taxon>
        <taxon>Paracoccaceae</taxon>
        <taxon>Paracoccus</taxon>
    </lineage>
</organism>
<evidence type="ECO:0008006" key="4">
    <source>
        <dbReference type="Google" id="ProtNLM"/>
    </source>
</evidence>
<feature type="compositionally biased region" description="Gly residues" evidence="1">
    <location>
        <begin position="49"/>
        <end position="68"/>
    </location>
</feature>
<comment type="caution">
    <text evidence="2">The sequence shown here is derived from an EMBL/GenBank/DDBJ whole genome shotgun (WGS) entry which is preliminary data.</text>
</comment>
<dbReference type="EMBL" id="BMIV01000002">
    <property type="protein sequence ID" value="GGF57464.1"/>
    <property type="molecule type" value="Genomic_DNA"/>
</dbReference>
<evidence type="ECO:0000313" key="3">
    <source>
        <dbReference type="Proteomes" id="UP000640509"/>
    </source>
</evidence>
<accession>A0ABQ1VEK6</accession>
<proteinExistence type="predicted"/>
<feature type="region of interest" description="Disordered" evidence="1">
    <location>
        <begin position="47"/>
        <end position="133"/>
    </location>
</feature>
<evidence type="ECO:0000256" key="1">
    <source>
        <dbReference type="SAM" id="MobiDB-lite"/>
    </source>
</evidence>
<feature type="compositionally biased region" description="Pro residues" evidence="1">
    <location>
        <begin position="106"/>
        <end position="117"/>
    </location>
</feature>
<keyword evidence="3" id="KW-1185">Reference proteome</keyword>
<gene>
    <name evidence="2" type="ORF">GCM10011402_06790</name>
</gene>
<sequence>MTLVVGDDSPLEGKVPVGYDAYRLPVGPWAMLPNPAGPLAATLASGTPGSAGGGSWPVPVWGGGGGSPGKSRPGIDDTSSVPPDGGPGPGPHNPGKPTTPVIDHPTFPPVPEQPTFPPITEQPTSPELPPIAPVPLPDAAPMLIGALLALTLLRRVKG</sequence>
<evidence type="ECO:0000313" key="2">
    <source>
        <dbReference type="EMBL" id="GGF57464.1"/>
    </source>
</evidence>
<reference evidence="3" key="1">
    <citation type="journal article" date="2019" name="Int. J. Syst. Evol. Microbiol.">
        <title>The Global Catalogue of Microorganisms (GCM) 10K type strain sequencing project: providing services to taxonomists for standard genome sequencing and annotation.</title>
        <authorList>
            <consortium name="The Broad Institute Genomics Platform"/>
            <consortium name="The Broad Institute Genome Sequencing Center for Infectious Disease"/>
            <person name="Wu L."/>
            <person name="Ma J."/>
        </authorList>
    </citation>
    <scope>NUCLEOTIDE SEQUENCE [LARGE SCALE GENOMIC DNA]</scope>
    <source>
        <strain evidence="3">CGMCC 1.15419</strain>
    </source>
</reference>
<dbReference type="Proteomes" id="UP000640509">
    <property type="component" value="Unassembled WGS sequence"/>
</dbReference>
<feature type="compositionally biased region" description="Pro residues" evidence="1">
    <location>
        <begin position="84"/>
        <end position="94"/>
    </location>
</feature>